<dbReference type="GO" id="GO:0043130">
    <property type="term" value="F:ubiquitin binding"/>
    <property type="evidence" value="ECO:0007669"/>
    <property type="project" value="InterPro"/>
</dbReference>
<feature type="compositionally biased region" description="Low complexity" evidence="1">
    <location>
        <begin position="283"/>
        <end position="294"/>
    </location>
</feature>
<sequence length="654" mass="71731">PSHLTLSTAPTHAQPAADAAAQQQQNVKLAHLAELRQQITALDQSNGRMLEQIRASKSLRMRIEAFAFRSQPVSREWSEEEIWSGVLEKEVKREGVWREVRPFEEYDGPESGELGPMQSEQRDFFLETKGEDPFAKPWPVVAPPPPYQKVFSMPVKSSLRQPTNASANRSIARPANPSPPSLAPPASQGRLHDFDRTFEDPSFEDDEDNEVRPLRLFGDTPNVGRTTRASAPASVGRRQSIGDDDPFVDSPCPAPTAANAAGPSGRQRVGRNLRREGTVRSDPTPIFTPTHPTFGDSHPIPLEREDTNPFLAGPSNGQPLQLFSERPKRKRDEDAPTVNTETRTQDPRKRPRVSNAVPPFPLPNAPLLELAATLNIPIARSADAGTPHRRSRLLPVESTTTTTTTTTVASLVLPLQPPPSPACTRIPMGEVVNAVVALAVIVFIFRWATSSKGEPSEEVQAARALRFRPKKVTPEMQAACSRSAQTETISNMFPDIPRENIHYDLLRTGSVEVTSNKIIERGFLDAVRLLSPVSARSTLHAAHPSTCAQPPQAYHTLYPRSAAPTPAPGVPPRPVSSSATKKPASLISRFHLESRVSSEDTTKVIEDAGGRAVWEDTPEKREASLRERKAQMVLAARQRMLAQQQQKAGSGKAE</sequence>
<dbReference type="PROSITE" id="PS51140">
    <property type="entry name" value="CUE"/>
    <property type="match status" value="1"/>
</dbReference>
<dbReference type="InterPro" id="IPR003892">
    <property type="entry name" value="CUE"/>
</dbReference>
<evidence type="ECO:0000313" key="4">
    <source>
        <dbReference type="Proteomes" id="UP000298327"/>
    </source>
</evidence>
<feature type="compositionally biased region" description="Pro residues" evidence="1">
    <location>
        <begin position="565"/>
        <end position="574"/>
    </location>
</feature>
<feature type="region of interest" description="Disordered" evidence="1">
    <location>
        <begin position="155"/>
        <end position="360"/>
    </location>
</feature>
<keyword evidence="4" id="KW-1185">Reference proteome</keyword>
<proteinExistence type="predicted"/>
<feature type="non-terminal residue" evidence="3">
    <location>
        <position position="1"/>
    </location>
</feature>
<dbReference type="CDD" id="cd14424">
    <property type="entry name" value="CUE_Cue1p_like"/>
    <property type="match status" value="1"/>
</dbReference>
<protein>
    <recommendedName>
        <fullName evidence="2">CUE domain-containing protein</fullName>
    </recommendedName>
</protein>
<feature type="compositionally biased region" description="Polar residues" evidence="1">
    <location>
        <begin position="158"/>
        <end position="169"/>
    </location>
</feature>
<dbReference type="OrthoDB" id="3824970at2759"/>
<evidence type="ECO:0000313" key="3">
    <source>
        <dbReference type="EMBL" id="TFY52724.1"/>
    </source>
</evidence>
<feature type="compositionally biased region" description="Low complexity" evidence="1">
    <location>
        <begin position="13"/>
        <end position="22"/>
    </location>
</feature>
<feature type="compositionally biased region" description="Polar residues" evidence="1">
    <location>
        <begin position="1"/>
        <end position="11"/>
    </location>
</feature>
<dbReference type="AlphaFoldDB" id="A0A4Y9XQX5"/>
<evidence type="ECO:0000259" key="2">
    <source>
        <dbReference type="PROSITE" id="PS51140"/>
    </source>
</evidence>
<feature type="compositionally biased region" description="Basic and acidic residues" evidence="1">
    <location>
        <begin position="190"/>
        <end position="199"/>
    </location>
</feature>
<dbReference type="Proteomes" id="UP000298327">
    <property type="component" value="Unassembled WGS sequence"/>
</dbReference>
<dbReference type="EMBL" id="SEOQ01001259">
    <property type="protein sequence ID" value="TFY52724.1"/>
    <property type="molecule type" value="Genomic_DNA"/>
</dbReference>
<evidence type="ECO:0000256" key="1">
    <source>
        <dbReference type="SAM" id="MobiDB-lite"/>
    </source>
</evidence>
<feature type="domain" description="CUE" evidence="2">
    <location>
        <begin position="481"/>
        <end position="523"/>
    </location>
</feature>
<comment type="caution">
    <text evidence="3">The sequence shown here is derived from an EMBL/GenBank/DDBJ whole genome shotgun (WGS) entry which is preliminary data.</text>
</comment>
<accession>A0A4Y9XQX5</accession>
<feature type="region of interest" description="Disordered" evidence="1">
    <location>
        <begin position="558"/>
        <end position="582"/>
    </location>
</feature>
<name>A0A4Y9XQX5_9AGAM</name>
<reference evidence="3 4" key="1">
    <citation type="submission" date="2019-02" db="EMBL/GenBank/DDBJ databases">
        <title>Genome sequencing of the rare red list fungi Dentipellis fragilis.</title>
        <authorList>
            <person name="Buettner E."/>
            <person name="Kellner H."/>
        </authorList>
    </citation>
    <scope>NUCLEOTIDE SEQUENCE [LARGE SCALE GENOMIC DNA]</scope>
    <source>
        <strain evidence="3 4">DSM 105465</strain>
    </source>
</reference>
<dbReference type="STRING" id="205917.A0A4Y9XQX5"/>
<dbReference type="Pfam" id="PF02845">
    <property type="entry name" value="CUE"/>
    <property type="match status" value="1"/>
</dbReference>
<dbReference type="Gene3D" id="1.10.8.10">
    <property type="entry name" value="DNA helicase RuvA subunit, C-terminal domain"/>
    <property type="match status" value="1"/>
</dbReference>
<gene>
    <name evidence="3" type="ORF">EVG20_g10428</name>
</gene>
<feature type="region of interest" description="Disordered" evidence="1">
    <location>
        <begin position="1"/>
        <end position="22"/>
    </location>
</feature>
<organism evidence="3 4">
    <name type="scientific">Dentipellis fragilis</name>
    <dbReference type="NCBI Taxonomy" id="205917"/>
    <lineage>
        <taxon>Eukaryota</taxon>
        <taxon>Fungi</taxon>
        <taxon>Dikarya</taxon>
        <taxon>Basidiomycota</taxon>
        <taxon>Agaricomycotina</taxon>
        <taxon>Agaricomycetes</taxon>
        <taxon>Russulales</taxon>
        <taxon>Hericiaceae</taxon>
        <taxon>Dentipellis</taxon>
    </lineage>
</organism>